<dbReference type="InterPro" id="IPR006553">
    <property type="entry name" value="Leu-rich_rpt_Cys-con_subtyp"/>
</dbReference>
<organism evidence="1">
    <name type="scientific">Amblyomma cajennense</name>
    <name type="common">Cayenne tick</name>
    <name type="synonym">Acarus cajennensis</name>
    <dbReference type="NCBI Taxonomy" id="34607"/>
    <lineage>
        <taxon>Eukaryota</taxon>
        <taxon>Metazoa</taxon>
        <taxon>Ecdysozoa</taxon>
        <taxon>Arthropoda</taxon>
        <taxon>Chelicerata</taxon>
        <taxon>Arachnida</taxon>
        <taxon>Acari</taxon>
        <taxon>Parasitiformes</taxon>
        <taxon>Ixodida</taxon>
        <taxon>Ixodoidea</taxon>
        <taxon>Ixodidae</taxon>
        <taxon>Amblyomminae</taxon>
        <taxon>Amblyomma</taxon>
    </lineage>
</organism>
<reference evidence="1" key="1">
    <citation type="submission" date="2014-03" db="EMBL/GenBank/DDBJ databases">
        <title>The sialotranscriptome of Amblyomma triste, Amblyomma parvum and Amblyomma cajennense ticks, uncovered by 454-based RNA-seq.</title>
        <authorList>
            <person name="Garcia G.R."/>
            <person name="Gardinassi L.G."/>
            <person name="Ribeiro J.M."/>
            <person name="Anatriello E."/>
            <person name="Ferreira B.R."/>
            <person name="Moreira H.N."/>
            <person name="Mafra C."/>
            <person name="Olegario M.M."/>
            <person name="Szabo P.J."/>
            <person name="Miranda-Santos I.K."/>
            <person name="Maruyama S.R."/>
        </authorList>
    </citation>
    <scope>NUCLEOTIDE SEQUENCE</scope>
    <source>
        <strain evidence="1">Uberlandia</strain>
        <tissue evidence="1">Salivary glands</tissue>
    </source>
</reference>
<dbReference type="InterPro" id="IPR032675">
    <property type="entry name" value="LRR_dom_sf"/>
</dbReference>
<sequence length="208" mass="23873">MAAVTNSFVRVANKQWLARQATYSQKRFFWQWLNAVFNRYDRDRVKEIGPDRAAAEWLIRCGAAVRWCGAVKFHSDYNTLPATGSGVYRIEEIDATDSSIMEIGFPYLKDLTHLKAVNLTRCHYLADKALRMLQLRKDSLEKVQVVSCGNVTDVGVKSLAELTKLRYLKLFDLPEVRDREAVLKHFKDLLPTCKVEFPDGKETAEPEK</sequence>
<dbReference type="EMBL" id="GBBK01003732">
    <property type="protein sequence ID" value="JAC20750.1"/>
    <property type="molecule type" value="mRNA"/>
</dbReference>
<name>A0A023FI00_AMBCJ</name>
<dbReference type="SMART" id="SM00367">
    <property type="entry name" value="LRR_CC"/>
    <property type="match status" value="2"/>
</dbReference>
<dbReference type="AlphaFoldDB" id="A0A023FI00"/>
<accession>A0A023FI00</accession>
<dbReference type="SUPFAM" id="SSF52047">
    <property type="entry name" value="RNI-like"/>
    <property type="match status" value="1"/>
</dbReference>
<proteinExistence type="evidence at transcript level"/>
<evidence type="ECO:0000313" key="1">
    <source>
        <dbReference type="EMBL" id="JAC20750.1"/>
    </source>
</evidence>
<protein>
    <submittedName>
        <fullName evidence="1">Putative atp synthase h+ transporting mitochondrial f0 complex subunit s factor b</fullName>
    </submittedName>
</protein>
<dbReference type="Gene3D" id="3.80.10.10">
    <property type="entry name" value="Ribonuclease Inhibitor"/>
    <property type="match status" value="1"/>
</dbReference>